<keyword evidence="4" id="KW-0067">ATP-binding</keyword>
<name>A0A1I6KYW8_9SPHN</name>
<dbReference type="OrthoDB" id="9778547at2"/>
<feature type="domain" description="ABC transporter" evidence="5">
    <location>
        <begin position="2"/>
        <end position="232"/>
    </location>
</feature>
<keyword evidence="7" id="KW-1185">Reference proteome</keyword>
<dbReference type="Pfam" id="PF00005">
    <property type="entry name" value="ABC_tran"/>
    <property type="match status" value="1"/>
</dbReference>
<dbReference type="Proteomes" id="UP000198824">
    <property type="component" value="Unassembled WGS sequence"/>
</dbReference>
<dbReference type="Gene3D" id="3.40.50.300">
    <property type="entry name" value="P-loop containing nucleotide triphosphate hydrolases"/>
    <property type="match status" value="1"/>
</dbReference>
<evidence type="ECO:0000256" key="3">
    <source>
        <dbReference type="ARBA" id="ARBA00022741"/>
    </source>
</evidence>
<evidence type="ECO:0000256" key="1">
    <source>
        <dbReference type="ARBA" id="ARBA00005417"/>
    </source>
</evidence>
<evidence type="ECO:0000313" key="7">
    <source>
        <dbReference type="Proteomes" id="UP000198824"/>
    </source>
</evidence>
<dbReference type="STRING" id="1166337.SAMN05192580_2005"/>
<dbReference type="SUPFAM" id="SSF52540">
    <property type="entry name" value="P-loop containing nucleoside triphosphate hydrolases"/>
    <property type="match status" value="1"/>
</dbReference>
<dbReference type="InterPro" id="IPR003439">
    <property type="entry name" value="ABC_transporter-like_ATP-bd"/>
</dbReference>
<evidence type="ECO:0000256" key="4">
    <source>
        <dbReference type="ARBA" id="ARBA00022840"/>
    </source>
</evidence>
<dbReference type="AlphaFoldDB" id="A0A1I6KYW8"/>
<dbReference type="PROSITE" id="PS50893">
    <property type="entry name" value="ABC_TRANSPORTER_2"/>
    <property type="match status" value="1"/>
</dbReference>
<organism evidence="6 7">
    <name type="scientific">Sphingomonas jatrophae</name>
    <dbReference type="NCBI Taxonomy" id="1166337"/>
    <lineage>
        <taxon>Bacteria</taxon>
        <taxon>Pseudomonadati</taxon>
        <taxon>Pseudomonadota</taxon>
        <taxon>Alphaproteobacteria</taxon>
        <taxon>Sphingomonadales</taxon>
        <taxon>Sphingomonadaceae</taxon>
        <taxon>Sphingomonas</taxon>
    </lineage>
</organism>
<keyword evidence="3" id="KW-0547">Nucleotide-binding</keyword>
<dbReference type="InterPro" id="IPR003593">
    <property type="entry name" value="AAA+_ATPase"/>
</dbReference>
<dbReference type="InterPro" id="IPR027417">
    <property type="entry name" value="P-loop_NTPase"/>
</dbReference>
<keyword evidence="2" id="KW-0813">Transport</keyword>
<protein>
    <submittedName>
        <fullName evidence="6">ABC-type multidrug transport system, ATPase component</fullName>
    </submittedName>
</protein>
<accession>A0A1I6KYW8</accession>
<dbReference type="CDD" id="cd03264">
    <property type="entry name" value="ABC_drug_resistance_like"/>
    <property type="match status" value="1"/>
</dbReference>
<comment type="similarity">
    <text evidence="1">Belongs to the ABC transporter superfamily.</text>
</comment>
<dbReference type="PANTHER" id="PTHR43335">
    <property type="entry name" value="ABC TRANSPORTER, ATP-BINDING PROTEIN"/>
    <property type="match status" value="1"/>
</dbReference>
<reference evidence="6 7" key="1">
    <citation type="submission" date="2016-10" db="EMBL/GenBank/DDBJ databases">
        <authorList>
            <person name="de Groot N.N."/>
        </authorList>
    </citation>
    <scope>NUCLEOTIDE SEQUENCE [LARGE SCALE GENOMIC DNA]</scope>
    <source>
        <strain evidence="6 7">S5-249</strain>
    </source>
</reference>
<dbReference type="GO" id="GO:0016887">
    <property type="term" value="F:ATP hydrolysis activity"/>
    <property type="evidence" value="ECO:0007669"/>
    <property type="project" value="InterPro"/>
</dbReference>
<gene>
    <name evidence="6" type="ORF">SAMN05192580_2005</name>
</gene>
<evidence type="ECO:0000256" key="2">
    <source>
        <dbReference type="ARBA" id="ARBA00022448"/>
    </source>
</evidence>
<dbReference type="GO" id="GO:0005524">
    <property type="term" value="F:ATP binding"/>
    <property type="evidence" value="ECO:0007669"/>
    <property type="project" value="UniProtKB-KW"/>
</dbReference>
<dbReference type="RefSeq" id="WP_093314174.1">
    <property type="nucleotide sequence ID" value="NZ_FOZG01000002.1"/>
</dbReference>
<sequence>MLEFDTVTHTYPDGTHALDRVSLSIGRGLFGLLGPNGAGKSSLMRVAATLQRPSAGGVRFDGIDALAQPRSLRARLGYLPQDFGVYPGVSAQLLLEQIAVLKGFTDRGDRRATAERLLRLVNLWDVRDRAVSTFSGGMRQRWGLAQALIGEPDLLILDEPTAGLDPAERNRLHDLLFGLGERATVIVSTHIVEDVADLCTQLAVLARGRIVAQGSPAELARALDGRVWQGPAEAAGAGAVLLSRRLSVGRRVSRVLADDRPAPGFVGVPATQEDAYFAAIQAAGGTPG</sequence>
<proteinExistence type="inferred from homology"/>
<evidence type="ECO:0000313" key="6">
    <source>
        <dbReference type="EMBL" id="SFR96443.1"/>
    </source>
</evidence>
<evidence type="ECO:0000259" key="5">
    <source>
        <dbReference type="PROSITE" id="PS50893"/>
    </source>
</evidence>
<dbReference type="PANTHER" id="PTHR43335:SF2">
    <property type="entry name" value="ABC TRANSPORTER, ATP-BINDING PROTEIN"/>
    <property type="match status" value="1"/>
</dbReference>
<dbReference type="EMBL" id="FOZG01000002">
    <property type="protein sequence ID" value="SFR96443.1"/>
    <property type="molecule type" value="Genomic_DNA"/>
</dbReference>
<dbReference type="SMART" id="SM00382">
    <property type="entry name" value="AAA"/>
    <property type="match status" value="1"/>
</dbReference>